<dbReference type="PANTHER" id="PTHR40630:SF1">
    <property type="entry name" value="DNA-BINDING PROTEIN"/>
    <property type="match status" value="1"/>
</dbReference>
<dbReference type="AlphaFoldDB" id="A0A8J4EJQ5"/>
<dbReference type="GO" id="GO:0003677">
    <property type="term" value="F:DNA binding"/>
    <property type="evidence" value="ECO:0007669"/>
    <property type="project" value="UniProtKB-KW"/>
</dbReference>
<proteinExistence type="predicted"/>
<evidence type="ECO:0000313" key="1">
    <source>
        <dbReference type="EMBL" id="GIJ74562.1"/>
    </source>
</evidence>
<accession>A0A8J4EJQ5</accession>
<sequence>MSDQQETWREFRDAVNMAPAKLEKWLRTDESRAVGARSGGESVGHRSGRRIVSILRTKKADLTADDYAHMRKVVGYVRRHLAQRPSGDVTDSRWRYSLMNWGHDPV</sequence>
<reference evidence="1" key="1">
    <citation type="submission" date="2021-01" db="EMBL/GenBank/DDBJ databases">
        <title>Whole genome shotgun sequence of Virgisporangium ochraceum NBRC 16418.</title>
        <authorList>
            <person name="Komaki H."/>
            <person name="Tamura T."/>
        </authorList>
    </citation>
    <scope>NUCLEOTIDE SEQUENCE</scope>
    <source>
        <strain evidence="1">NBRC 16418</strain>
    </source>
</reference>
<dbReference type="InterPro" id="IPR021487">
    <property type="entry name" value="DUF3140"/>
</dbReference>
<dbReference type="Pfam" id="PF11338">
    <property type="entry name" value="DUF3140"/>
    <property type="match status" value="1"/>
</dbReference>
<organism evidence="1 2">
    <name type="scientific">Virgisporangium ochraceum</name>
    <dbReference type="NCBI Taxonomy" id="65505"/>
    <lineage>
        <taxon>Bacteria</taxon>
        <taxon>Bacillati</taxon>
        <taxon>Actinomycetota</taxon>
        <taxon>Actinomycetes</taxon>
        <taxon>Micromonosporales</taxon>
        <taxon>Micromonosporaceae</taxon>
        <taxon>Virgisporangium</taxon>
    </lineage>
</organism>
<gene>
    <name evidence="1" type="ORF">Voc01_094790</name>
</gene>
<comment type="caution">
    <text evidence="1">The sequence shown here is derived from an EMBL/GenBank/DDBJ whole genome shotgun (WGS) entry which is preliminary data.</text>
</comment>
<evidence type="ECO:0000313" key="2">
    <source>
        <dbReference type="Proteomes" id="UP000635606"/>
    </source>
</evidence>
<name>A0A8J4EJQ5_9ACTN</name>
<dbReference type="RefSeq" id="WP_203934365.1">
    <property type="nucleotide sequence ID" value="NZ_BOPH01000140.1"/>
</dbReference>
<protein>
    <submittedName>
        <fullName evidence="1">DNA-binding protein</fullName>
    </submittedName>
</protein>
<keyword evidence="2" id="KW-1185">Reference proteome</keyword>
<dbReference type="Proteomes" id="UP000635606">
    <property type="component" value="Unassembled WGS sequence"/>
</dbReference>
<dbReference type="PANTHER" id="PTHR40630">
    <property type="entry name" value="POSSIBLE DNA-BINDING PROTEIN"/>
    <property type="match status" value="1"/>
</dbReference>
<dbReference type="EMBL" id="BOPH01000140">
    <property type="protein sequence ID" value="GIJ74562.1"/>
    <property type="molecule type" value="Genomic_DNA"/>
</dbReference>
<keyword evidence="1" id="KW-0238">DNA-binding</keyword>